<evidence type="ECO:0000256" key="1">
    <source>
        <dbReference type="SAM" id="MobiDB-lite"/>
    </source>
</evidence>
<feature type="compositionally biased region" description="Basic and acidic residues" evidence="1">
    <location>
        <begin position="252"/>
        <end position="262"/>
    </location>
</feature>
<feature type="region of interest" description="Disordered" evidence="1">
    <location>
        <begin position="209"/>
        <end position="280"/>
    </location>
</feature>
<accession>A0A7S0ETT1</accession>
<proteinExistence type="predicted"/>
<dbReference type="EMBL" id="HBEP01023185">
    <property type="protein sequence ID" value="CAD8494734.1"/>
    <property type="molecule type" value="Transcribed_RNA"/>
</dbReference>
<dbReference type="AlphaFoldDB" id="A0A7S0ETT1"/>
<evidence type="ECO:0000256" key="2">
    <source>
        <dbReference type="SAM" id="SignalP"/>
    </source>
</evidence>
<evidence type="ECO:0000313" key="3">
    <source>
        <dbReference type="EMBL" id="CAD8494734.1"/>
    </source>
</evidence>
<protein>
    <submittedName>
        <fullName evidence="3">Uncharacterized protein</fullName>
    </submittedName>
</protein>
<name>A0A7S0ETT1_9EUKA</name>
<reference evidence="3" key="1">
    <citation type="submission" date="2021-01" db="EMBL/GenBank/DDBJ databases">
        <authorList>
            <person name="Corre E."/>
            <person name="Pelletier E."/>
            <person name="Niang G."/>
            <person name="Scheremetjew M."/>
            <person name="Finn R."/>
            <person name="Kale V."/>
            <person name="Holt S."/>
            <person name="Cochrane G."/>
            <person name="Meng A."/>
            <person name="Brown T."/>
            <person name="Cohen L."/>
        </authorList>
    </citation>
    <scope>NUCLEOTIDE SEQUENCE</scope>
    <source>
        <strain evidence="3">CCMP1374</strain>
    </source>
</reference>
<gene>
    <name evidence="3" type="ORF">PANT1444_LOCUS13116</name>
</gene>
<keyword evidence="2" id="KW-0732">Signal</keyword>
<organism evidence="3">
    <name type="scientific">Phaeocystis antarctica</name>
    <dbReference type="NCBI Taxonomy" id="33657"/>
    <lineage>
        <taxon>Eukaryota</taxon>
        <taxon>Haptista</taxon>
        <taxon>Haptophyta</taxon>
        <taxon>Prymnesiophyceae</taxon>
        <taxon>Phaeocystales</taxon>
        <taxon>Phaeocystaceae</taxon>
        <taxon>Phaeocystis</taxon>
    </lineage>
</organism>
<feature type="chain" id="PRO_5031202318" evidence="2">
    <location>
        <begin position="17"/>
        <end position="280"/>
    </location>
</feature>
<feature type="signal peptide" evidence="2">
    <location>
        <begin position="1"/>
        <end position="16"/>
    </location>
</feature>
<sequence>MLLALALALRAPSRFSAPLMCADPVGNEQSVDVECAAAHARAKLGPTPDLTPAEVLETMLAAFQRGGDDDVEDLFQFIVPDGDLYTRHSSSAGAMACFRWKIRKEPRWQKVYDRPCAMLLGMRSFEVVGSVMTDADIMLCGVRASPFFPDAPHAEAEAFFEFQLVRQRAGVGSHPDAAAVLGDLADCWMVNDITPDFSAWHVKDPIGAGRAPDTFVPPKPHERSTELDETDEVQWLQLRVKGKSTAEEEDLQTLRDRMRGMDETDETDETGLDAPADASE</sequence>